<feature type="region of interest" description="Disordered" evidence="1">
    <location>
        <begin position="114"/>
        <end position="200"/>
    </location>
</feature>
<feature type="compositionally biased region" description="Low complexity" evidence="1">
    <location>
        <begin position="153"/>
        <end position="163"/>
    </location>
</feature>
<evidence type="ECO:0000313" key="3">
    <source>
        <dbReference type="Proteomes" id="UP001141552"/>
    </source>
</evidence>
<name>A0A9Q0G742_9ROSI</name>
<feature type="compositionally biased region" description="Low complexity" evidence="1">
    <location>
        <begin position="179"/>
        <end position="194"/>
    </location>
</feature>
<evidence type="ECO:0000256" key="1">
    <source>
        <dbReference type="SAM" id="MobiDB-lite"/>
    </source>
</evidence>
<proteinExistence type="predicted"/>
<reference evidence="2" key="2">
    <citation type="journal article" date="2023" name="Plants (Basel)">
        <title>Annotation of the Turnera subulata (Passifloraceae) Draft Genome Reveals the S-Locus Evolved after the Divergence of Turneroideae from Passifloroideae in a Stepwise Manner.</title>
        <authorList>
            <person name="Henning P.M."/>
            <person name="Roalson E.H."/>
            <person name="Mir W."/>
            <person name="McCubbin A.G."/>
            <person name="Shore J.S."/>
        </authorList>
    </citation>
    <scope>NUCLEOTIDE SEQUENCE</scope>
    <source>
        <strain evidence="2">F60SS</strain>
    </source>
</reference>
<dbReference type="EMBL" id="JAKUCV010002241">
    <property type="protein sequence ID" value="KAJ4843412.1"/>
    <property type="molecule type" value="Genomic_DNA"/>
</dbReference>
<protein>
    <submittedName>
        <fullName evidence="2">Uncharacterized protein</fullName>
    </submittedName>
</protein>
<comment type="caution">
    <text evidence="2">The sequence shown here is derived from an EMBL/GenBank/DDBJ whole genome shotgun (WGS) entry which is preliminary data.</text>
</comment>
<evidence type="ECO:0000313" key="2">
    <source>
        <dbReference type="EMBL" id="KAJ4843412.1"/>
    </source>
</evidence>
<sequence>MGDGFYLEQGMGTEMREQEGQQTLEAEVIVGVILLAEQIVETGEGNLGRFWNCGGDGGNGGLTRWEAMTLEVWLYLENCLYEMRVAIQSSSHPFITIPARALKCRPPFLSLTSLSHHRRPVSPPRPPAAFFPTDEPRRHLPETNTHLPPPTAAVPSSTPSLTSPRDRAAASPTRPPPLFSTLEPPSSLLLPSSPMAGTSG</sequence>
<dbReference type="Proteomes" id="UP001141552">
    <property type="component" value="Unassembled WGS sequence"/>
</dbReference>
<dbReference type="AlphaFoldDB" id="A0A9Q0G742"/>
<reference evidence="2" key="1">
    <citation type="submission" date="2022-02" db="EMBL/GenBank/DDBJ databases">
        <authorList>
            <person name="Henning P.M."/>
            <person name="McCubbin A.G."/>
            <person name="Shore J.S."/>
        </authorList>
    </citation>
    <scope>NUCLEOTIDE SEQUENCE</scope>
    <source>
        <strain evidence="2">F60SS</strain>
        <tissue evidence="2">Leaves</tissue>
    </source>
</reference>
<gene>
    <name evidence="2" type="ORF">Tsubulata_030360</name>
</gene>
<organism evidence="2 3">
    <name type="scientific">Turnera subulata</name>
    <dbReference type="NCBI Taxonomy" id="218843"/>
    <lineage>
        <taxon>Eukaryota</taxon>
        <taxon>Viridiplantae</taxon>
        <taxon>Streptophyta</taxon>
        <taxon>Embryophyta</taxon>
        <taxon>Tracheophyta</taxon>
        <taxon>Spermatophyta</taxon>
        <taxon>Magnoliopsida</taxon>
        <taxon>eudicotyledons</taxon>
        <taxon>Gunneridae</taxon>
        <taxon>Pentapetalae</taxon>
        <taxon>rosids</taxon>
        <taxon>fabids</taxon>
        <taxon>Malpighiales</taxon>
        <taxon>Passifloraceae</taxon>
        <taxon>Turnera</taxon>
    </lineage>
</organism>
<keyword evidence="3" id="KW-1185">Reference proteome</keyword>
<accession>A0A9Q0G742</accession>